<dbReference type="PROSITE" id="PS50879">
    <property type="entry name" value="RNASE_H_1"/>
    <property type="match status" value="1"/>
</dbReference>
<dbReference type="SMART" id="SM00513">
    <property type="entry name" value="SAP"/>
    <property type="match status" value="1"/>
</dbReference>
<dbReference type="Pfam" id="PF13456">
    <property type="entry name" value="RVT_3"/>
    <property type="match status" value="2"/>
</dbReference>
<dbReference type="AlphaFoldDB" id="A0A7S3VAX5"/>
<dbReference type="GO" id="GO:0005737">
    <property type="term" value="C:cytoplasm"/>
    <property type="evidence" value="ECO:0007669"/>
    <property type="project" value="UniProtKB-ARBA"/>
</dbReference>
<feature type="compositionally biased region" description="Acidic residues" evidence="1">
    <location>
        <begin position="388"/>
        <end position="398"/>
    </location>
</feature>
<feature type="domain" description="SAP" evidence="2">
    <location>
        <begin position="127"/>
        <end position="161"/>
    </location>
</feature>
<dbReference type="GO" id="GO:0003676">
    <property type="term" value="F:nucleic acid binding"/>
    <property type="evidence" value="ECO:0007669"/>
    <property type="project" value="InterPro"/>
</dbReference>
<dbReference type="InterPro" id="IPR012337">
    <property type="entry name" value="RNaseH-like_sf"/>
</dbReference>
<feature type="region of interest" description="Disordered" evidence="1">
    <location>
        <begin position="95"/>
        <end position="126"/>
    </location>
</feature>
<proteinExistence type="predicted"/>
<dbReference type="Pfam" id="PF02037">
    <property type="entry name" value="SAP"/>
    <property type="match status" value="1"/>
</dbReference>
<dbReference type="SUPFAM" id="SSF68906">
    <property type="entry name" value="SAP domain"/>
    <property type="match status" value="1"/>
</dbReference>
<evidence type="ECO:0000313" key="4">
    <source>
        <dbReference type="EMBL" id="CAE0468882.1"/>
    </source>
</evidence>
<dbReference type="PROSITE" id="PS50800">
    <property type="entry name" value="SAP"/>
    <property type="match status" value="1"/>
</dbReference>
<evidence type="ECO:0000259" key="2">
    <source>
        <dbReference type="PROSITE" id="PS50800"/>
    </source>
</evidence>
<evidence type="ECO:0008006" key="5">
    <source>
        <dbReference type="Google" id="ProtNLM"/>
    </source>
</evidence>
<dbReference type="Gene3D" id="3.30.420.10">
    <property type="entry name" value="Ribonuclease H-like superfamily/Ribonuclease H"/>
    <property type="match status" value="2"/>
</dbReference>
<protein>
    <recommendedName>
        <fullName evidence="5">RNase H type-1 domain-containing protein</fullName>
    </recommendedName>
</protein>
<evidence type="ECO:0000256" key="1">
    <source>
        <dbReference type="SAM" id="MobiDB-lite"/>
    </source>
</evidence>
<reference evidence="4" key="1">
    <citation type="submission" date="2021-01" db="EMBL/GenBank/DDBJ databases">
        <authorList>
            <person name="Corre E."/>
            <person name="Pelletier E."/>
            <person name="Niang G."/>
            <person name="Scheremetjew M."/>
            <person name="Finn R."/>
            <person name="Kale V."/>
            <person name="Holt S."/>
            <person name="Cochrane G."/>
            <person name="Meng A."/>
            <person name="Brown T."/>
            <person name="Cohen L."/>
        </authorList>
    </citation>
    <scope>NUCLEOTIDE SEQUENCE</scope>
    <source>
        <strain evidence="4">MM31A-1</strain>
    </source>
</reference>
<dbReference type="InterPro" id="IPR002156">
    <property type="entry name" value="RNaseH_domain"/>
</dbReference>
<gene>
    <name evidence="4" type="ORF">CDEB00056_LOCUS13735</name>
</gene>
<dbReference type="Gene3D" id="1.10.720.30">
    <property type="entry name" value="SAP domain"/>
    <property type="match status" value="1"/>
</dbReference>
<dbReference type="InterPro" id="IPR003034">
    <property type="entry name" value="SAP_dom"/>
</dbReference>
<dbReference type="PANTHER" id="PTHR48475">
    <property type="entry name" value="RIBONUCLEASE H"/>
    <property type="match status" value="1"/>
</dbReference>
<name>A0A7S3VAX5_9STRA</name>
<dbReference type="EMBL" id="HBIO01017893">
    <property type="protein sequence ID" value="CAE0468882.1"/>
    <property type="molecule type" value="Transcribed_RNA"/>
</dbReference>
<feature type="compositionally biased region" description="Acidic residues" evidence="1">
    <location>
        <begin position="189"/>
        <end position="203"/>
    </location>
</feature>
<organism evidence="4">
    <name type="scientific">Chaetoceros debilis</name>
    <dbReference type="NCBI Taxonomy" id="122233"/>
    <lineage>
        <taxon>Eukaryota</taxon>
        <taxon>Sar</taxon>
        <taxon>Stramenopiles</taxon>
        <taxon>Ochrophyta</taxon>
        <taxon>Bacillariophyta</taxon>
        <taxon>Coscinodiscophyceae</taxon>
        <taxon>Chaetocerotophycidae</taxon>
        <taxon>Chaetocerotales</taxon>
        <taxon>Chaetocerotaceae</taxon>
        <taxon>Chaetoceros</taxon>
    </lineage>
</organism>
<feature type="compositionally biased region" description="Polar residues" evidence="1">
    <location>
        <begin position="174"/>
        <end position="188"/>
    </location>
</feature>
<dbReference type="SUPFAM" id="SSF53098">
    <property type="entry name" value="Ribonuclease H-like"/>
    <property type="match status" value="2"/>
</dbReference>
<feature type="region of interest" description="Disordered" evidence="1">
    <location>
        <begin position="380"/>
        <end position="403"/>
    </location>
</feature>
<dbReference type="InterPro" id="IPR036361">
    <property type="entry name" value="SAP_dom_sf"/>
</dbReference>
<evidence type="ECO:0000259" key="3">
    <source>
        <dbReference type="PROSITE" id="PS50879"/>
    </source>
</evidence>
<accession>A0A7S3VAX5</accession>
<feature type="region of interest" description="Disordered" evidence="1">
    <location>
        <begin position="161"/>
        <end position="213"/>
    </location>
</feature>
<dbReference type="PANTHER" id="PTHR48475:SF1">
    <property type="entry name" value="RNASE H TYPE-1 DOMAIN-CONTAINING PROTEIN"/>
    <property type="match status" value="1"/>
</dbReference>
<dbReference type="GO" id="GO:0004523">
    <property type="term" value="F:RNA-DNA hybrid ribonuclease activity"/>
    <property type="evidence" value="ECO:0007669"/>
    <property type="project" value="InterPro"/>
</dbReference>
<dbReference type="InterPro" id="IPR036397">
    <property type="entry name" value="RNaseH_sf"/>
</dbReference>
<feature type="compositionally biased region" description="Low complexity" evidence="1">
    <location>
        <begin position="95"/>
        <end position="122"/>
    </location>
</feature>
<sequence length="818" mass="90686">MIPSGRIRVAAVFTMSLLSMLKRSSVKMTSAYAHAYVYAYAYAPSSRPISTISSPCFGLLATTCANPTSACTARPRHSFQYHNYGRMAIRSLQSSSSSEINNVSSSPQSQSQSPSPSLSPLQNRTQVRKMRVAELRDEMQRLGLKTSGLRTELVNRLIDHLFGDNPSNPRVKMNSKSNLKPIATTCNNGDDDNSDDDDDDDDDTRSTTQTRSREYDIIEPSKQYVLRYAGHTKPLDATAACGLVLYDTITNRKVWEGTTYFNNAETTSLAELVSVRRALLLLTGRHGLKNVIIQGHATSATLQQLQGTFQIGSKNKVVGKYNAKDVYDHTCQLMADMEYCEVWGIALDQLGLPSYLAKNTLKCRKSFGFKEMQNINFDFGSSAKEEDGGSDGDGDDGNESSNITEFDDLKELDADGNYHQDVHVEMPDPPGQNYDLEAMAARHEQTQPNMEEIKYKNESVPMIKSLPALSPDKKYILHFDGGSRGNPGVAGSGMVIFDYESGLEVWSAYKYLEEETTNNVAEYEGLLTGLRIAYGLGVRNIIAEGDSTLVVKQVKGEYKVKMDHLKVLREEVVQVLKGYESYRLNYLPRADNFRADQLANVAMDQRASAGLEVLDVSEDQSVRPHVEIIPTKNDKAVQPISPSDAKGSITRSTQHSEQPIIFNSIPTPNLSQVMLSNFRKYTLRFSGGSKGIGKAGSGATLIDTIAEERLWDGMHFMDEESVTQNVAVYVALIIGLQKASAMGATRLICESSHELVVKQMNGLYKVKSKELKKYHAYAGLLCENFETVDFEFISGEENREAKVLYVTAIQQQMSNLNS</sequence>
<dbReference type="CDD" id="cd09279">
    <property type="entry name" value="RNase_HI_like"/>
    <property type="match status" value="1"/>
</dbReference>
<feature type="domain" description="RNase H type-1" evidence="3">
    <location>
        <begin position="471"/>
        <end position="604"/>
    </location>
</feature>